<name>A0ABW3L0Z6_9BACI</name>
<keyword evidence="3" id="KW-1185">Reference proteome</keyword>
<gene>
    <name evidence="2" type="ORF">ACFQ2J_06190</name>
</gene>
<dbReference type="EMBL" id="JBHTKL010000001">
    <property type="protein sequence ID" value="MFD1018783.1"/>
    <property type="molecule type" value="Genomic_DNA"/>
</dbReference>
<feature type="transmembrane region" description="Helical" evidence="1">
    <location>
        <begin position="83"/>
        <end position="103"/>
    </location>
</feature>
<dbReference type="Proteomes" id="UP001596990">
    <property type="component" value="Unassembled WGS sequence"/>
</dbReference>
<keyword evidence="1" id="KW-1133">Transmembrane helix</keyword>
<organism evidence="2 3">
    <name type="scientific">Thalassobacillus hwangdonensis</name>
    <dbReference type="NCBI Taxonomy" id="546108"/>
    <lineage>
        <taxon>Bacteria</taxon>
        <taxon>Bacillati</taxon>
        <taxon>Bacillota</taxon>
        <taxon>Bacilli</taxon>
        <taxon>Bacillales</taxon>
        <taxon>Bacillaceae</taxon>
        <taxon>Thalassobacillus</taxon>
    </lineage>
</organism>
<proteinExistence type="predicted"/>
<accession>A0ABW3L0Z6</accession>
<reference evidence="3" key="1">
    <citation type="journal article" date="2019" name="Int. J. Syst. Evol. Microbiol.">
        <title>The Global Catalogue of Microorganisms (GCM) 10K type strain sequencing project: providing services to taxonomists for standard genome sequencing and annotation.</title>
        <authorList>
            <consortium name="The Broad Institute Genomics Platform"/>
            <consortium name="The Broad Institute Genome Sequencing Center for Infectious Disease"/>
            <person name="Wu L."/>
            <person name="Ma J."/>
        </authorList>
    </citation>
    <scope>NUCLEOTIDE SEQUENCE [LARGE SCALE GENOMIC DNA]</scope>
    <source>
        <strain evidence="3">CCUG 56607</strain>
    </source>
</reference>
<evidence type="ECO:0000256" key="1">
    <source>
        <dbReference type="SAM" id="Phobius"/>
    </source>
</evidence>
<evidence type="ECO:0000313" key="3">
    <source>
        <dbReference type="Proteomes" id="UP001596990"/>
    </source>
</evidence>
<feature type="transmembrane region" description="Helical" evidence="1">
    <location>
        <begin position="138"/>
        <end position="157"/>
    </location>
</feature>
<keyword evidence="1" id="KW-0812">Transmembrane</keyword>
<comment type="caution">
    <text evidence="2">The sequence shown here is derived from an EMBL/GenBank/DDBJ whole genome shotgun (WGS) entry which is preliminary data.</text>
</comment>
<feature type="transmembrane region" description="Helical" evidence="1">
    <location>
        <begin position="164"/>
        <end position="181"/>
    </location>
</feature>
<feature type="transmembrane region" description="Helical" evidence="1">
    <location>
        <begin position="115"/>
        <end position="132"/>
    </location>
</feature>
<keyword evidence="1" id="KW-0472">Membrane</keyword>
<dbReference type="RefSeq" id="WP_386057549.1">
    <property type="nucleotide sequence ID" value="NZ_JBHTKL010000001.1"/>
</dbReference>
<sequence length="182" mass="21227">MQNDRTSIIIKEIRYWKESRMLPEAYCDYLLALYTQGDGITEVKEESPKGRGTSLQRVIILMINLFLLPLSFLVIYFTEMTYIMQTVILSINVGISFGTFYLLFQSRQYRRDVHIPLIVGLLNLLMLSIYTINHWFSTIWLLGAVHLMNCILWFIIGRKLDLQYLKVGGFIGVLVFIISLVF</sequence>
<evidence type="ECO:0000313" key="2">
    <source>
        <dbReference type="EMBL" id="MFD1018783.1"/>
    </source>
</evidence>
<feature type="transmembrane region" description="Helical" evidence="1">
    <location>
        <begin position="58"/>
        <end position="77"/>
    </location>
</feature>
<protein>
    <submittedName>
        <fullName evidence="2">Uncharacterized protein</fullName>
    </submittedName>
</protein>